<evidence type="ECO:0000259" key="7">
    <source>
        <dbReference type="Pfam" id="PF00892"/>
    </source>
</evidence>
<feature type="transmembrane region" description="Helical" evidence="6">
    <location>
        <begin position="168"/>
        <end position="189"/>
    </location>
</feature>
<evidence type="ECO:0000256" key="4">
    <source>
        <dbReference type="ARBA" id="ARBA00023136"/>
    </source>
</evidence>
<feature type="transmembrane region" description="Helical" evidence="6">
    <location>
        <begin position="195"/>
        <end position="213"/>
    </location>
</feature>
<comment type="subcellular location">
    <subcellularLocation>
        <location evidence="1">Membrane</location>
        <topology evidence="1">Multi-pass membrane protein</topology>
    </subcellularLocation>
</comment>
<organism evidence="8">
    <name type="scientific">bioreactor metagenome</name>
    <dbReference type="NCBI Taxonomy" id="1076179"/>
    <lineage>
        <taxon>unclassified sequences</taxon>
        <taxon>metagenomes</taxon>
        <taxon>ecological metagenomes</taxon>
    </lineage>
</organism>
<evidence type="ECO:0000256" key="6">
    <source>
        <dbReference type="SAM" id="Phobius"/>
    </source>
</evidence>
<feature type="transmembrane region" description="Helical" evidence="6">
    <location>
        <begin position="396"/>
        <end position="415"/>
    </location>
</feature>
<keyword evidence="4 6" id="KW-0472">Membrane</keyword>
<dbReference type="AlphaFoldDB" id="A0A644U2A2"/>
<feature type="domain" description="EamA" evidence="7">
    <location>
        <begin position="168"/>
        <end position="294"/>
    </location>
</feature>
<feature type="region of interest" description="Disordered" evidence="5">
    <location>
        <begin position="1"/>
        <end position="57"/>
    </location>
</feature>
<dbReference type="InterPro" id="IPR050638">
    <property type="entry name" value="AA-Vitamin_Transporters"/>
</dbReference>
<feature type="transmembrane region" description="Helical" evidence="6">
    <location>
        <begin position="335"/>
        <end position="354"/>
    </location>
</feature>
<dbReference type="InterPro" id="IPR000620">
    <property type="entry name" value="EamA_dom"/>
</dbReference>
<feature type="domain" description="EamA" evidence="7">
    <location>
        <begin position="304"/>
        <end position="438"/>
    </location>
</feature>
<accession>A0A644U2A2</accession>
<keyword evidence="3 6" id="KW-1133">Transmembrane helix</keyword>
<protein>
    <recommendedName>
        <fullName evidence="7">EamA domain-containing protein</fullName>
    </recommendedName>
</protein>
<feature type="transmembrane region" description="Helical" evidence="6">
    <location>
        <begin position="280"/>
        <end position="298"/>
    </location>
</feature>
<gene>
    <name evidence="8" type="ORF">SDC9_18832</name>
</gene>
<name>A0A644U2A2_9ZZZZ</name>
<dbReference type="InterPro" id="IPR037185">
    <property type="entry name" value="EmrE-like"/>
</dbReference>
<evidence type="ECO:0000256" key="2">
    <source>
        <dbReference type="ARBA" id="ARBA00022692"/>
    </source>
</evidence>
<dbReference type="PANTHER" id="PTHR32322:SF2">
    <property type="entry name" value="EAMA DOMAIN-CONTAINING PROTEIN"/>
    <property type="match status" value="1"/>
</dbReference>
<dbReference type="PANTHER" id="PTHR32322">
    <property type="entry name" value="INNER MEMBRANE TRANSPORTER"/>
    <property type="match status" value="1"/>
</dbReference>
<dbReference type="SUPFAM" id="SSF103481">
    <property type="entry name" value="Multidrug resistance efflux transporter EmrE"/>
    <property type="match status" value="2"/>
</dbReference>
<dbReference type="Pfam" id="PF00892">
    <property type="entry name" value="EamA"/>
    <property type="match status" value="2"/>
</dbReference>
<feature type="transmembrane region" description="Helical" evidence="6">
    <location>
        <begin position="225"/>
        <end position="245"/>
    </location>
</feature>
<proteinExistence type="predicted"/>
<feature type="transmembrane region" description="Helical" evidence="6">
    <location>
        <begin position="304"/>
        <end position="323"/>
    </location>
</feature>
<sequence>MLVGDVIGDDTVDQRQPLRRKLHDRAAPVGRVRPPLDQPLSLEPVEPVRHRPRGDHRPVHQLRGAERMWRPGAAQRRQHVEARRGQAMGAEHRGQLLGQQIGQPLQPAKQPHRPGVQIRPLAGPLRKNVIDAVHAADLGENYLDVKINRPICLDVEINEDAMTRTADLLLAAAAPMIWGTTYIVTSQMLPPGYPLTAAALRALPAGLLLMALTRQLPPPALWGRLLGLGALNFALFWAALFISAYRLPGGVAATLGAVQPLIVLGLARLLLGTRLTPQRVLAALAGIGGVALLVLGPQARLDTVGVAAALVGAVSMAAGVVLTRKWRPEVPALTFTAWQLTAGGLLLVPFAVAAEPALPPLSAVNVAGFLWLGLIGAALTYFLWFRGIERLGPERVTGLGFLSPLTAVGLGWAVLGQSLTPMQLLGAAIVLAATWFSSRPERRA</sequence>
<evidence type="ECO:0000313" key="8">
    <source>
        <dbReference type="EMBL" id="MPL73039.1"/>
    </source>
</evidence>
<feature type="transmembrane region" description="Helical" evidence="6">
    <location>
        <begin position="251"/>
        <end position="271"/>
    </location>
</feature>
<evidence type="ECO:0000256" key="1">
    <source>
        <dbReference type="ARBA" id="ARBA00004141"/>
    </source>
</evidence>
<evidence type="ECO:0000256" key="3">
    <source>
        <dbReference type="ARBA" id="ARBA00022989"/>
    </source>
</evidence>
<keyword evidence="2 6" id="KW-0812">Transmembrane</keyword>
<dbReference type="EMBL" id="VSSQ01000070">
    <property type="protein sequence ID" value="MPL73039.1"/>
    <property type="molecule type" value="Genomic_DNA"/>
</dbReference>
<comment type="caution">
    <text evidence="8">The sequence shown here is derived from an EMBL/GenBank/DDBJ whole genome shotgun (WGS) entry which is preliminary data.</text>
</comment>
<feature type="transmembrane region" description="Helical" evidence="6">
    <location>
        <begin position="366"/>
        <end position="384"/>
    </location>
</feature>
<dbReference type="GO" id="GO:0016020">
    <property type="term" value="C:membrane"/>
    <property type="evidence" value="ECO:0007669"/>
    <property type="project" value="UniProtKB-SubCell"/>
</dbReference>
<evidence type="ECO:0000256" key="5">
    <source>
        <dbReference type="SAM" id="MobiDB-lite"/>
    </source>
</evidence>
<reference evidence="8" key="1">
    <citation type="submission" date="2019-08" db="EMBL/GenBank/DDBJ databases">
        <authorList>
            <person name="Kucharzyk K."/>
            <person name="Murdoch R.W."/>
            <person name="Higgins S."/>
            <person name="Loffler F."/>
        </authorList>
    </citation>
    <scope>NUCLEOTIDE SEQUENCE</scope>
</reference>
<feature type="transmembrane region" description="Helical" evidence="6">
    <location>
        <begin position="421"/>
        <end position="438"/>
    </location>
</feature>